<organism evidence="2 3">
    <name type="scientific">Pisolithus tinctorius Marx 270</name>
    <dbReference type="NCBI Taxonomy" id="870435"/>
    <lineage>
        <taxon>Eukaryota</taxon>
        <taxon>Fungi</taxon>
        <taxon>Dikarya</taxon>
        <taxon>Basidiomycota</taxon>
        <taxon>Agaricomycotina</taxon>
        <taxon>Agaricomycetes</taxon>
        <taxon>Agaricomycetidae</taxon>
        <taxon>Boletales</taxon>
        <taxon>Sclerodermatineae</taxon>
        <taxon>Pisolithaceae</taxon>
        <taxon>Pisolithus</taxon>
    </lineage>
</organism>
<name>A0A0C3P7Y2_PISTI</name>
<dbReference type="HOGENOM" id="CLU_2850617_0_0_1"/>
<evidence type="ECO:0000313" key="3">
    <source>
        <dbReference type="Proteomes" id="UP000054217"/>
    </source>
</evidence>
<dbReference type="EMBL" id="KN831954">
    <property type="protein sequence ID" value="KIO09555.1"/>
    <property type="molecule type" value="Genomic_DNA"/>
</dbReference>
<feature type="compositionally biased region" description="Polar residues" evidence="1">
    <location>
        <begin position="18"/>
        <end position="38"/>
    </location>
</feature>
<evidence type="ECO:0000256" key="1">
    <source>
        <dbReference type="SAM" id="MobiDB-lite"/>
    </source>
</evidence>
<dbReference type="AlphaFoldDB" id="A0A0C3P7Y2"/>
<reference evidence="2 3" key="1">
    <citation type="submission" date="2014-04" db="EMBL/GenBank/DDBJ databases">
        <authorList>
            <consortium name="DOE Joint Genome Institute"/>
            <person name="Kuo A."/>
            <person name="Kohler A."/>
            <person name="Costa M.D."/>
            <person name="Nagy L.G."/>
            <person name="Floudas D."/>
            <person name="Copeland A."/>
            <person name="Barry K.W."/>
            <person name="Cichocki N."/>
            <person name="Veneault-Fourrey C."/>
            <person name="LaButti K."/>
            <person name="Lindquist E.A."/>
            <person name="Lipzen A."/>
            <person name="Lundell T."/>
            <person name="Morin E."/>
            <person name="Murat C."/>
            <person name="Sun H."/>
            <person name="Tunlid A."/>
            <person name="Henrissat B."/>
            <person name="Grigoriev I.V."/>
            <person name="Hibbett D.S."/>
            <person name="Martin F."/>
            <person name="Nordberg H.P."/>
            <person name="Cantor M.N."/>
            <person name="Hua S.X."/>
        </authorList>
    </citation>
    <scope>NUCLEOTIDE SEQUENCE [LARGE SCALE GENOMIC DNA]</scope>
    <source>
        <strain evidence="2 3">Marx 270</strain>
    </source>
</reference>
<evidence type="ECO:0000313" key="2">
    <source>
        <dbReference type="EMBL" id="KIO09555.1"/>
    </source>
</evidence>
<dbReference type="Proteomes" id="UP000054217">
    <property type="component" value="Unassembled WGS sequence"/>
</dbReference>
<accession>A0A0C3P7Y2</accession>
<proteinExistence type="predicted"/>
<dbReference type="InParanoid" id="A0A0C3P7Y2"/>
<protein>
    <submittedName>
        <fullName evidence="2">Uncharacterized protein</fullName>
    </submittedName>
</protein>
<keyword evidence="3" id="KW-1185">Reference proteome</keyword>
<feature type="region of interest" description="Disordered" evidence="1">
    <location>
        <begin position="18"/>
        <end position="41"/>
    </location>
</feature>
<sequence length="65" mass="7588">MIRKTDIFMSLATRPLEESTQLPQNEIETSEFPQQQEPTLPKAQHTSKLKEWMNIGYELVVVSLR</sequence>
<reference evidence="3" key="2">
    <citation type="submission" date="2015-01" db="EMBL/GenBank/DDBJ databases">
        <title>Evolutionary Origins and Diversification of the Mycorrhizal Mutualists.</title>
        <authorList>
            <consortium name="DOE Joint Genome Institute"/>
            <consortium name="Mycorrhizal Genomics Consortium"/>
            <person name="Kohler A."/>
            <person name="Kuo A."/>
            <person name="Nagy L.G."/>
            <person name="Floudas D."/>
            <person name="Copeland A."/>
            <person name="Barry K.W."/>
            <person name="Cichocki N."/>
            <person name="Veneault-Fourrey C."/>
            <person name="LaButti K."/>
            <person name="Lindquist E.A."/>
            <person name="Lipzen A."/>
            <person name="Lundell T."/>
            <person name="Morin E."/>
            <person name="Murat C."/>
            <person name="Riley R."/>
            <person name="Ohm R."/>
            <person name="Sun H."/>
            <person name="Tunlid A."/>
            <person name="Henrissat B."/>
            <person name="Grigoriev I.V."/>
            <person name="Hibbett D.S."/>
            <person name="Martin F."/>
        </authorList>
    </citation>
    <scope>NUCLEOTIDE SEQUENCE [LARGE SCALE GENOMIC DNA]</scope>
    <source>
        <strain evidence="3">Marx 270</strain>
    </source>
</reference>
<gene>
    <name evidence="2" type="ORF">M404DRAFT_996384</name>
</gene>